<evidence type="ECO:0000313" key="3">
    <source>
        <dbReference type="Proteomes" id="UP000535937"/>
    </source>
</evidence>
<sequence>MSNHDSSSATPAAQSPYILVNRFVPKAGMMDHFITLQMAETEKMQDTAKQYGWLGNQLYRALDDSSVTVVTFFTSRSSQRQWADYPGFTDHLERIRPLLQQVDSVPCALAASYGDELPV</sequence>
<dbReference type="AlphaFoldDB" id="A0A7W4WAK0"/>
<accession>A0A7W4WAK0</accession>
<evidence type="ECO:0000259" key="1">
    <source>
        <dbReference type="Pfam" id="PF03992"/>
    </source>
</evidence>
<protein>
    <submittedName>
        <fullName evidence="2">Heme-degrading monooxygenase HmoA</fullName>
    </submittedName>
</protein>
<dbReference type="EMBL" id="JACHWZ010000006">
    <property type="protein sequence ID" value="MBB3060721.1"/>
    <property type="molecule type" value="Genomic_DNA"/>
</dbReference>
<dbReference type="Gene3D" id="3.30.70.100">
    <property type="match status" value="1"/>
</dbReference>
<organism evidence="2 3">
    <name type="scientific">Microbulbifer rhizosphaerae</name>
    <dbReference type="NCBI Taxonomy" id="1562603"/>
    <lineage>
        <taxon>Bacteria</taxon>
        <taxon>Pseudomonadati</taxon>
        <taxon>Pseudomonadota</taxon>
        <taxon>Gammaproteobacteria</taxon>
        <taxon>Cellvibrionales</taxon>
        <taxon>Microbulbiferaceae</taxon>
        <taxon>Microbulbifer</taxon>
    </lineage>
</organism>
<dbReference type="InterPro" id="IPR011008">
    <property type="entry name" value="Dimeric_a/b-barrel"/>
</dbReference>
<evidence type="ECO:0000313" key="2">
    <source>
        <dbReference type="EMBL" id="MBB3060721.1"/>
    </source>
</evidence>
<dbReference type="SUPFAM" id="SSF54909">
    <property type="entry name" value="Dimeric alpha+beta barrel"/>
    <property type="match status" value="1"/>
</dbReference>
<proteinExistence type="predicted"/>
<keyword evidence="2" id="KW-0560">Oxidoreductase</keyword>
<gene>
    <name evidence="2" type="ORF">FHS09_001541</name>
</gene>
<dbReference type="InterPro" id="IPR007138">
    <property type="entry name" value="ABM_dom"/>
</dbReference>
<name>A0A7W4WAK0_9GAMM</name>
<dbReference type="RefSeq" id="WP_183458383.1">
    <property type="nucleotide sequence ID" value="NZ_JACHWZ010000006.1"/>
</dbReference>
<dbReference type="GO" id="GO:0004497">
    <property type="term" value="F:monooxygenase activity"/>
    <property type="evidence" value="ECO:0007669"/>
    <property type="project" value="UniProtKB-KW"/>
</dbReference>
<keyword evidence="2" id="KW-0503">Monooxygenase</keyword>
<keyword evidence="3" id="KW-1185">Reference proteome</keyword>
<dbReference type="Proteomes" id="UP000535937">
    <property type="component" value="Unassembled WGS sequence"/>
</dbReference>
<dbReference type="Pfam" id="PF03992">
    <property type="entry name" value="ABM"/>
    <property type="match status" value="1"/>
</dbReference>
<reference evidence="2 3" key="1">
    <citation type="submission" date="2020-08" db="EMBL/GenBank/DDBJ databases">
        <title>Genomic Encyclopedia of Type Strains, Phase III (KMG-III): the genomes of soil and plant-associated and newly described type strains.</title>
        <authorList>
            <person name="Whitman W."/>
        </authorList>
    </citation>
    <scope>NUCLEOTIDE SEQUENCE [LARGE SCALE GENOMIC DNA]</scope>
    <source>
        <strain evidence="2 3">CECT 8799</strain>
    </source>
</reference>
<feature type="domain" description="ABM" evidence="1">
    <location>
        <begin position="16"/>
        <end position="92"/>
    </location>
</feature>
<comment type="caution">
    <text evidence="2">The sequence shown here is derived from an EMBL/GenBank/DDBJ whole genome shotgun (WGS) entry which is preliminary data.</text>
</comment>